<dbReference type="Proteomes" id="UP000266841">
    <property type="component" value="Unassembled WGS sequence"/>
</dbReference>
<evidence type="ECO:0000313" key="1">
    <source>
        <dbReference type="EMBL" id="EJK47316.1"/>
    </source>
</evidence>
<proteinExistence type="predicted"/>
<organism evidence="1 2">
    <name type="scientific">Thalassiosira oceanica</name>
    <name type="common">Marine diatom</name>
    <dbReference type="NCBI Taxonomy" id="159749"/>
    <lineage>
        <taxon>Eukaryota</taxon>
        <taxon>Sar</taxon>
        <taxon>Stramenopiles</taxon>
        <taxon>Ochrophyta</taxon>
        <taxon>Bacillariophyta</taxon>
        <taxon>Coscinodiscophyceae</taxon>
        <taxon>Thalassiosirophycidae</taxon>
        <taxon>Thalassiosirales</taxon>
        <taxon>Thalassiosiraceae</taxon>
        <taxon>Thalassiosira</taxon>
    </lineage>
</organism>
<comment type="caution">
    <text evidence="1">The sequence shown here is derived from an EMBL/GenBank/DDBJ whole genome shotgun (WGS) entry which is preliminary data.</text>
</comment>
<gene>
    <name evidence="1" type="ORF">THAOC_33973</name>
</gene>
<dbReference type="AlphaFoldDB" id="K0RE36"/>
<sequence>MLHRQKNDPRYTPGVYKLINFLGKAALTFSMGLHYHLFHVIRYVLDFPFSEFGLCCLGIITINFCNSLHVDAGDDMESDVYEEVKAKLELMVKTNTKRSIAQSCLDFLNWGGTVSVATTCLYQHIPDGEGGDNGNNEEEIICYFPMLSSSVSLRLKPWLVHHFFASKISHCTSVPLFRYDNKIYVGKPPGKRKTAIFA</sequence>
<keyword evidence="2" id="KW-1185">Reference proteome</keyword>
<protein>
    <submittedName>
        <fullName evidence="1">Uncharacterized protein</fullName>
    </submittedName>
</protein>
<evidence type="ECO:0000313" key="2">
    <source>
        <dbReference type="Proteomes" id="UP000266841"/>
    </source>
</evidence>
<feature type="non-terminal residue" evidence="1">
    <location>
        <position position="198"/>
    </location>
</feature>
<name>K0RE36_THAOC</name>
<reference evidence="1 2" key="1">
    <citation type="journal article" date="2012" name="Genome Biol.">
        <title>Genome and low-iron response of an oceanic diatom adapted to chronic iron limitation.</title>
        <authorList>
            <person name="Lommer M."/>
            <person name="Specht M."/>
            <person name="Roy A.S."/>
            <person name="Kraemer L."/>
            <person name="Andreson R."/>
            <person name="Gutowska M.A."/>
            <person name="Wolf J."/>
            <person name="Bergner S.V."/>
            <person name="Schilhabel M.B."/>
            <person name="Klostermeier U.C."/>
            <person name="Beiko R.G."/>
            <person name="Rosenstiel P."/>
            <person name="Hippler M."/>
            <person name="Laroche J."/>
        </authorList>
    </citation>
    <scope>NUCLEOTIDE SEQUENCE [LARGE SCALE GENOMIC DNA]</scope>
    <source>
        <strain evidence="1 2">CCMP1005</strain>
    </source>
</reference>
<accession>K0RE36</accession>
<dbReference type="EMBL" id="AGNL01047104">
    <property type="protein sequence ID" value="EJK47316.1"/>
    <property type="molecule type" value="Genomic_DNA"/>
</dbReference>